<dbReference type="AlphaFoldDB" id="S4P3M5"/>
<protein>
    <submittedName>
        <fullName evidence="1">Uncharacterized protein</fullName>
    </submittedName>
</protein>
<accession>S4P3M5</accession>
<dbReference type="EMBL" id="GAIX01006379">
    <property type="protein sequence ID" value="JAA86181.1"/>
    <property type="molecule type" value="Transcribed_RNA"/>
</dbReference>
<evidence type="ECO:0000313" key="1">
    <source>
        <dbReference type="EMBL" id="JAA86181.1"/>
    </source>
</evidence>
<feature type="non-terminal residue" evidence="1">
    <location>
        <position position="116"/>
    </location>
</feature>
<reference evidence="1" key="1">
    <citation type="journal article" date="2013" name="BMC Genomics">
        <title>Unscrambling butterfly oogenesis.</title>
        <authorList>
            <person name="Carter J.M."/>
            <person name="Baker S.C."/>
            <person name="Pink R."/>
            <person name="Carter D.R."/>
            <person name="Collins A."/>
            <person name="Tomlin J."/>
            <person name="Gibbs M."/>
            <person name="Breuker C.J."/>
        </authorList>
    </citation>
    <scope>NUCLEOTIDE SEQUENCE</scope>
    <source>
        <tissue evidence="1">Ovary</tissue>
    </source>
</reference>
<sequence>MRSLFMYVIALGRTDILILYCSPIFCTSRDRCSTRIFVTGSVYFSTQMNLSAETPPAGAPADADFSIYRVDARAEDRATLFFIIYMFNMELRDCIYVNIIGILTRYECLERPIKKK</sequence>
<proteinExistence type="predicted"/>
<organism evidence="1">
    <name type="scientific">Pararge aegeria</name>
    <name type="common">speckled wood butterfly</name>
    <dbReference type="NCBI Taxonomy" id="116150"/>
    <lineage>
        <taxon>Eukaryota</taxon>
        <taxon>Metazoa</taxon>
        <taxon>Ecdysozoa</taxon>
        <taxon>Arthropoda</taxon>
        <taxon>Hexapoda</taxon>
        <taxon>Insecta</taxon>
        <taxon>Pterygota</taxon>
        <taxon>Neoptera</taxon>
        <taxon>Endopterygota</taxon>
        <taxon>Lepidoptera</taxon>
        <taxon>Glossata</taxon>
        <taxon>Ditrysia</taxon>
        <taxon>Papilionoidea</taxon>
        <taxon>Nymphalidae</taxon>
        <taxon>Satyrinae</taxon>
        <taxon>Satyrini</taxon>
        <taxon>Parargina</taxon>
        <taxon>Pararge</taxon>
    </lineage>
</organism>
<name>S4P3M5_9NEOP</name>
<reference evidence="1" key="2">
    <citation type="submission" date="2013-05" db="EMBL/GenBank/DDBJ databases">
        <authorList>
            <person name="Carter J.-M."/>
            <person name="Baker S.C."/>
            <person name="Pink R."/>
            <person name="Carter D.R.F."/>
            <person name="Collins A."/>
            <person name="Tomlin J."/>
            <person name="Gibbs M."/>
            <person name="Breuker C.J."/>
        </authorList>
    </citation>
    <scope>NUCLEOTIDE SEQUENCE</scope>
    <source>
        <tissue evidence="1">Ovary</tissue>
    </source>
</reference>